<accession>A0ABN8W9T9</accession>
<dbReference type="SUPFAM" id="SSF56770">
    <property type="entry name" value="HydA/Nqo6-like"/>
    <property type="match status" value="1"/>
</dbReference>
<evidence type="ECO:0000313" key="10">
    <source>
        <dbReference type="EMBL" id="CAI3938776.1"/>
    </source>
</evidence>
<comment type="cofactor">
    <cofactor evidence="1">
        <name>[4Fe-4S] cluster</name>
        <dbReference type="ChEBI" id="CHEBI:49883"/>
    </cofactor>
</comment>
<evidence type="ECO:0000256" key="5">
    <source>
        <dbReference type="ARBA" id="ARBA00022723"/>
    </source>
</evidence>
<feature type="domain" description="NADH:ubiquinone oxidoreductase-like 20kDa subunit" evidence="9">
    <location>
        <begin position="39"/>
        <end position="148"/>
    </location>
</feature>
<evidence type="ECO:0000313" key="11">
    <source>
        <dbReference type="Proteomes" id="UP001154272"/>
    </source>
</evidence>
<name>A0ABN8W9T9_9PROT</name>
<dbReference type="EMBL" id="CAMXCH010000002">
    <property type="protein sequence ID" value="CAI3938776.1"/>
    <property type="molecule type" value="Genomic_DNA"/>
</dbReference>
<reference evidence="10" key="1">
    <citation type="submission" date="2022-10" db="EMBL/GenBank/DDBJ databases">
        <authorList>
            <person name="Botero Cardona J."/>
        </authorList>
    </citation>
    <scope>NUCLEOTIDE SEQUENCE</scope>
    <source>
        <strain evidence="10">R-83534</strain>
    </source>
</reference>
<sequence length="191" mass="20692">MAVIRALFDSVFGKVKPLDKKTGHTDQILHLFSVPCGDCNGCVLEVMALRGAAFDISASGLVFVDHPAIANILLISGVLTRSMIPYLEKNWELMPEPKAIVSIGSCAINQGVFEENYAVLKESTGGEDCILEIEGCPPAPQQIMEGLLGLLGLSVQVDLNSRPHHHLSHLSPCEEPQHLLLINENSDSLKE</sequence>
<protein>
    <submittedName>
        <fullName evidence="10">Fe-hydrogenase III small subunit (HycG) (PDB:6CFW)</fullName>
    </submittedName>
</protein>
<organism evidence="10 11">
    <name type="scientific">Commensalibacter papalotli</name>
    <name type="common">ex Botero et al. 2024</name>
    <dbReference type="NCBI Taxonomy" id="2972766"/>
    <lineage>
        <taxon>Bacteria</taxon>
        <taxon>Pseudomonadati</taxon>
        <taxon>Pseudomonadota</taxon>
        <taxon>Alphaproteobacteria</taxon>
        <taxon>Acetobacterales</taxon>
        <taxon>Acetobacteraceae</taxon>
    </lineage>
</organism>
<keyword evidence="3" id="KW-1003">Cell membrane</keyword>
<evidence type="ECO:0000256" key="6">
    <source>
        <dbReference type="ARBA" id="ARBA00023004"/>
    </source>
</evidence>
<comment type="caution">
    <text evidence="10">The sequence shown here is derived from an EMBL/GenBank/DDBJ whole genome shotgun (WGS) entry which is preliminary data.</text>
</comment>
<keyword evidence="7" id="KW-0411">Iron-sulfur</keyword>
<dbReference type="Pfam" id="PF01058">
    <property type="entry name" value="Oxidored_q6"/>
    <property type="match status" value="1"/>
</dbReference>
<gene>
    <name evidence="10" type="ORF">R83534S58_LOCUS995</name>
</gene>
<comment type="similarity">
    <text evidence="2">Belongs to the complex I 20 kDa subunit family.</text>
</comment>
<dbReference type="PANTHER" id="PTHR42989">
    <property type="entry name" value="HYDROGENASE-4 COMPONENT I"/>
    <property type="match status" value="1"/>
</dbReference>
<evidence type="ECO:0000259" key="9">
    <source>
        <dbReference type="Pfam" id="PF01058"/>
    </source>
</evidence>
<keyword evidence="6" id="KW-0408">Iron</keyword>
<dbReference type="PANTHER" id="PTHR42989:SF1">
    <property type="entry name" value="FORMATE HYDROGENLYASE SUBUNIT 7-RELATED"/>
    <property type="match status" value="1"/>
</dbReference>
<keyword evidence="8" id="KW-0472">Membrane</keyword>
<evidence type="ECO:0000256" key="7">
    <source>
        <dbReference type="ARBA" id="ARBA00023014"/>
    </source>
</evidence>
<evidence type="ECO:0000256" key="4">
    <source>
        <dbReference type="ARBA" id="ARBA00022485"/>
    </source>
</evidence>
<keyword evidence="4" id="KW-0004">4Fe-4S</keyword>
<evidence type="ECO:0000256" key="3">
    <source>
        <dbReference type="ARBA" id="ARBA00022475"/>
    </source>
</evidence>
<dbReference type="InterPro" id="IPR006137">
    <property type="entry name" value="NADH_UbQ_OxRdtase-like_20kDa"/>
</dbReference>
<evidence type="ECO:0000256" key="8">
    <source>
        <dbReference type="ARBA" id="ARBA00023136"/>
    </source>
</evidence>
<dbReference type="Gene3D" id="3.40.50.12280">
    <property type="match status" value="1"/>
</dbReference>
<evidence type="ECO:0000256" key="2">
    <source>
        <dbReference type="ARBA" id="ARBA00009173"/>
    </source>
</evidence>
<dbReference type="InterPro" id="IPR052375">
    <property type="entry name" value="Complex_I_20kDa-like"/>
</dbReference>
<dbReference type="Proteomes" id="UP001154272">
    <property type="component" value="Unassembled WGS sequence"/>
</dbReference>
<proteinExistence type="inferred from homology"/>
<keyword evidence="5" id="KW-0479">Metal-binding</keyword>
<evidence type="ECO:0000256" key="1">
    <source>
        <dbReference type="ARBA" id="ARBA00001966"/>
    </source>
</evidence>
<keyword evidence="11" id="KW-1185">Reference proteome</keyword>